<feature type="domain" description="Laminin EGF-like" evidence="15">
    <location>
        <begin position="1653"/>
        <end position="1714"/>
    </location>
</feature>
<evidence type="ECO:0000313" key="19">
    <source>
        <dbReference type="Proteomes" id="UP000218231"/>
    </source>
</evidence>
<evidence type="ECO:0000256" key="8">
    <source>
        <dbReference type="ARBA" id="ARBA00023180"/>
    </source>
</evidence>
<feature type="disulfide bond" evidence="11">
    <location>
        <begin position="996"/>
        <end position="1008"/>
    </location>
</feature>
<feature type="domain" description="Laminin EGF-like" evidence="15">
    <location>
        <begin position="431"/>
        <end position="485"/>
    </location>
</feature>
<feature type="disulfide bond" evidence="11">
    <location>
        <begin position="998"/>
        <end position="1015"/>
    </location>
</feature>
<dbReference type="SMART" id="SM00282">
    <property type="entry name" value="LamG"/>
    <property type="match status" value="5"/>
</dbReference>
<dbReference type="PROSITE" id="PS00022">
    <property type="entry name" value="EGF_1"/>
    <property type="match status" value="1"/>
</dbReference>
<dbReference type="CDD" id="cd00110">
    <property type="entry name" value="LamG"/>
    <property type="match status" value="4"/>
</dbReference>
<feature type="disulfide bond" evidence="11">
    <location>
        <begin position="1189"/>
        <end position="1201"/>
    </location>
</feature>
<dbReference type="SUPFAM" id="SSF49899">
    <property type="entry name" value="Concanavalin A-like lectins/glucanases"/>
    <property type="match status" value="5"/>
</dbReference>
<dbReference type="Pfam" id="PF24973">
    <property type="entry name" value="EGF_LMN_ATRN"/>
    <property type="match status" value="2"/>
</dbReference>
<dbReference type="PROSITE" id="PS50025">
    <property type="entry name" value="LAM_G_DOMAIN"/>
    <property type="match status" value="4"/>
</dbReference>
<dbReference type="PRINTS" id="PR00011">
    <property type="entry name" value="EGFLAMININ"/>
</dbReference>
<dbReference type="SMART" id="SM00281">
    <property type="entry name" value="LamB"/>
    <property type="match status" value="2"/>
</dbReference>
<dbReference type="Pfam" id="PF00053">
    <property type="entry name" value="EGF_laminin"/>
    <property type="match status" value="16"/>
</dbReference>
<feature type="disulfide bond" evidence="11">
    <location>
        <begin position="1096"/>
        <end position="1113"/>
    </location>
</feature>
<dbReference type="InterPro" id="IPR001791">
    <property type="entry name" value="Laminin_G"/>
</dbReference>
<dbReference type="SMART" id="SM00136">
    <property type="entry name" value="LamNT"/>
    <property type="match status" value="1"/>
</dbReference>
<dbReference type="InterPro" id="IPR002049">
    <property type="entry name" value="LE_dom"/>
</dbReference>
<feature type="disulfide bond" evidence="11">
    <location>
        <begin position="431"/>
        <end position="443"/>
    </location>
</feature>
<evidence type="ECO:0000256" key="1">
    <source>
        <dbReference type="ARBA" id="ARBA00004302"/>
    </source>
</evidence>
<dbReference type="SMART" id="SM00180">
    <property type="entry name" value="EGF_Lam"/>
    <property type="match status" value="18"/>
</dbReference>
<evidence type="ECO:0000259" key="16">
    <source>
        <dbReference type="PROSITE" id="PS51115"/>
    </source>
</evidence>
<feature type="disulfide bond" evidence="10">
    <location>
        <begin position="3277"/>
        <end position="3304"/>
    </location>
</feature>
<dbReference type="GO" id="GO:0005604">
    <property type="term" value="C:basement membrane"/>
    <property type="evidence" value="ECO:0007669"/>
    <property type="project" value="UniProtKB-SubCell"/>
</dbReference>
<dbReference type="Gene3D" id="2.60.120.260">
    <property type="entry name" value="Galactose-binding domain-like"/>
    <property type="match status" value="1"/>
</dbReference>
<evidence type="ECO:0000256" key="4">
    <source>
        <dbReference type="ARBA" id="ARBA00022729"/>
    </source>
</evidence>
<feature type="coiled-coil region" evidence="12">
    <location>
        <begin position="2189"/>
        <end position="2223"/>
    </location>
</feature>
<keyword evidence="12" id="KW-0175">Coiled coil</keyword>
<feature type="domain" description="Laminin EGF-like" evidence="15">
    <location>
        <begin position="1189"/>
        <end position="1234"/>
    </location>
</feature>
<feature type="disulfide bond" evidence="11">
    <location>
        <begin position="461"/>
        <end position="470"/>
    </location>
</feature>
<dbReference type="OrthoDB" id="10011303at2759"/>
<dbReference type="FunFam" id="2.10.25.10:FF:000130">
    <property type="entry name" value="Laminin subunit beta 1"/>
    <property type="match status" value="1"/>
</dbReference>
<feature type="signal peptide" evidence="13">
    <location>
        <begin position="1"/>
        <end position="28"/>
    </location>
</feature>
<name>A0A2A2J4D6_9BILA</name>
<feature type="domain" description="Laminin G" evidence="14">
    <location>
        <begin position="2949"/>
        <end position="3118"/>
    </location>
</feature>
<dbReference type="Gene3D" id="2.60.120.200">
    <property type="match status" value="5"/>
</dbReference>
<proteinExistence type="predicted"/>
<feature type="chain" id="PRO_5012471741" description="Laminin subunit alpha-2" evidence="13">
    <location>
        <begin position="29"/>
        <end position="3308"/>
    </location>
</feature>
<evidence type="ECO:0008006" key="20">
    <source>
        <dbReference type="Google" id="ProtNLM"/>
    </source>
</evidence>
<dbReference type="Pfam" id="PF00054">
    <property type="entry name" value="Laminin_G_1"/>
    <property type="match status" value="1"/>
</dbReference>
<feature type="disulfide bond" evidence="11">
    <location>
        <begin position="970"/>
        <end position="979"/>
    </location>
</feature>
<feature type="domain" description="Laminin EGF-like" evidence="15">
    <location>
        <begin position="1235"/>
        <end position="1291"/>
    </location>
</feature>
<keyword evidence="19" id="KW-1185">Reference proteome</keyword>
<evidence type="ECO:0000256" key="11">
    <source>
        <dbReference type="PROSITE-ProRule" id="PRU00460"/>
    </source>
</evidence>
<dbReference type="FunFam" id="2.10.25.10:FF:000106">
    <property type="entry name" value="Heparan sulfate proteoglycan 2"/>
    <property type="match status" value="1"/>
</dbReference>
<dbReference type="Gene3D" id="2.170.300.10">
    <property type="entry name" value="Tie2 ligand-binding domain superfamily"/>
    <property type="match status" value="1"/>
</dbReference>
<dbReference type="GO" id="GO:0009888">
    <property type="term" value="P:tissue development"/>
    <property type="evidence" value="ECO:0007669"/>
    <property type="project" value="TreeGrafter"/>
</dbReference>
<feature type="domain" description="Laminin G" evidence="14">
    <location>
        <begin position="2686"/>
        <end position="2876"/>
    </location>
</feature>
<feature type="disulfide bond" evidence="11">
    <location>
        <begin position="1066"/>
        <end position="1075"/>
    </location>
</feature>
<dbReference type="FunFam" id="2.10.25.10:FF:000069">
    <property type="entry name" value="Laminin subunit alpha 1"/>
    <property type="match status" value="1"/>
</dbReference>
<dbReference type="InterPro" id="IPR056863">
    <property type="entry name" value="LMN_ATRN_NET-like_EGF"/>
</dbReference>
<dbReference type="STRING" id="2018661.A0A2A2J4D6"/>
<comment type="subcellular location">
    <subcellularLocation>
        <location evidence="1">Secreted</location>
        <location evidence="1">Extracellular space</location>
        <location evidence="1">Extracellular matrix</location>
        <location evidence="1">Basement membrane</location>
    </subcellularLocation>
</comment>
<feature type="domain" description="Laminin IV type A" evidence="16">
    <location>
        <begin position="1303"/>
        <end position="1502"/>
    </location>
</feature>
<dbReference type="Gene3D" id="2.10.25.10">
    <property type="entry name" value="Laminin"/>
    <property type="match status" value="15"/>
</dbReference>
<reference evidence="18 19" key="1">
    <citation type="journal article" date="2017" name="Curr. Biol.">
        <title>Genome architecture and evolution of a unichromosomal asexual nematode.</title>
        <authorList>
            <person name="Fradin H."/>
            <person name="Zegar C."/>
            <person name="Gutwein M."/>
            <person name="Lucas J."/>
            <person name="Kovtun M."/>
            <person name="Corcoran D."/>
            <person name="Baugh L.R."/>
            <person name="Kiontke K."/>
            <person name="Gunsalus K."/>
            <person name="Fitch D.H."/>
            <person name="Piano F."/>
        </authorList>
    </citation>
    <scope>NUCLEOTIDE SEQUENCE [LARGE SCALE GENOMIC DNA]</scope>
    <source>
        <strain evidence="18">PF1309</strain>
    </source>
</reference>
<keyword evidence="4 13" id="KW-0732">Signal</keyword>
<feature type="disulfide bond" evidence="11">
    <location>
        <begin position="1689"/>
        <end position="1698"/>
    </location>
</feature>
<dbReference type="PANTHER" id="PTHR10574:SF444">
    <property type="entry name" value="BASEMENT MEMBRANE-SPECIFIC HEPARAN SULFATE PROTEOGLYCAN CORE PROTEIN"/>
    <property type="match status" value="1"/>
</dbReference>
<dbReference type="FunFam" id="2.60.120.260:FF:000017">
    <property type="entry name" value="Laminin subunit alpha 2"/>
    <property type="match status" value="1"/>
</dbReference>
<dbReference type="Pfam" id="PF02210">
    <property type="entry name" value="Laminin_G_2"/>
    <property type="match status" value="3"/>
</dbReference>
<feature type="domain" description="Laminin EGF-like" evidence="15">
    <location>
        <begin position="486"/>
        <end position="535"/>
    </location>
</feature>
<evidence type="ECO:0000256" key="10">
    <source>
        <dbReference type="PROSITE-ProRule" id="PRU00122"/>
    </source>
</evidence>
<feature type="domain" description="Laminin G" evidence="14">
    <location>
        <begin position="2497"/>
        <end position="2676"/>
    </location>
</feature>
<feature type="disulfide bond" evidence="11">
    <location>
        <begin position="1191"/>
        <end position="1208"/>
    </location>
</feature>
<sequence>MSATGGRLLAPWLVVGILILFTTKLILTEEYYDDDSYQEFSASESERRGLFPNIFNLATNSVITATATCGETHREEYCKLVEHVLLRNYVTSTPGQSPHCDVCDDNDYNKRHPIEYATDGTRKWWQSPSLANGLNYEKVNITIDLRQEYQVAYVILKMAISPRPGTWVLEKSLDGKEYMPWQYFAISDAECMRQFGVPATVGVPRFKRDDEVICSSYYSKLLPIEDGEVHISLVNDRPGVNHTTIVSEELQRFTRARYVRFRLISPRTLNADLMVIDRKSHRIDKSVAKRYFYAISDISIGGQCICHGHAESCPSDPITGQFKCDCRHNTCGETCDRCCPLFNQLPWKQGTSHDENICQQCQCFNHADSCVYDEELDRNKWSITPEGVYEGGGRCVDCQHDTEGYNCERCKDGFYRPSGMSHYRHDACRPCDCDSVGSVTDVCIKDDQSAHNGLLPGACVCKPGFGGRRCEMCARGYRNYPKCEPCPCNQAGSVNYNTCEEETCKCKSNVEGVYCDRCKAGTIHLNADNPQGCQPCFCFGLSSTCHQADWNTAQLSNNMGWNLTDYTGGNDARPETENGEVLMFNSNQNSERQLYYWKAPANFNGNLLNSYGGNLHYYVYYVPSDQGAEVPLPDVVIEGNGMKLEYYGRIEFFPRENMTVQVPIRETNNWFNSATRRQVEKADMMRALAKVEKLLIRAMYKQNQLQSSIFALSLDTAVPAPEKTSAGEEDVLYPKPADTKMRGVEVCQCPDNTAGNSCESCAPGYRRVNDQLYAGRCEKCNCNDHSSECHPVTGECINCQHNTTGSRCEKCIAGFYGNPSLGGEEGQCYPCECPTLENNHSPECMITELIVAEAAAEKEDYFVCTKCDKGYEGNKCELCADGYFGDPMAENGTCQECDCNGNIDPMGIGNCNSTTGICLKCVDHTDGDHCEVCKPNHWGSAIQHTCRECNCHPQGSTNQQCSYENGDCECKDSYIGKQCDRCKDGHGDVDNGCPACQCDKVGSLGIECDQVSGQCSCKQGVFGKKCDQCRPSYFNFTDAGCQFCHCNTYGSLEGGKCDSVTGKCECRENVDGTMCEKCAEGFFNISSGEGCESCDCNELGSEGKSCDLVTGQCLCKKGVTGLQCDQCMPNHYGLDTDGCAECEPCPADGQICDPETGDCVCPSNTVGYFCENCTENAWDYHPLKGCKLCECSDIGSDDGKCDTLTGQCRCKTGYVGRKCDLCTHGFFNFPTCEPCGCDSRGTDPLQCKDGLCLCNDKGECPCKKHAHGTKCDQCAEGTFSLDVWNPKGCTECFCFDRSNTCKQSQLVWQQIYAEDRVAVFEEPWVYHTKRHEVKVLPEYPPRVNSYPTDNVPVYWPLPRIFLGDRITSYNGFLRFKIMNDDKRRGIAGVRPDQQYFRYYPQVILVGNNRIELEHIPYEIKDDGKYKIRLHESEWRARKSPELAVTRKQLMVALQNLQAIYVRGTYNHPARHDSISISEVSLDVAVPQNATGIPATLAVGVEQCSGCPPEYSGLSCQNPAEGYFRKKNRDYLNSPDDIQLIGHATPCICNGHSAKCNAETGVCLDCEHDTYGDFCEFCKPGFIGDAREGGANACTKCACPLVENSFSDTCVAANYGRGYVCNACKPGYTGSYCESCIVGYFGDPQVPGGFCEPCDCHPDGSLHGACNPLTGKECIFGKQMKGRNLGQCECRPGVTGRDCSSCQERHAFIGGVCTSCDQGCYQPLMIDVDNLEELLHRQNFSNLKPIPWKRLARIGNGTELLFEFVKGLGNMESGVAKDSRYAKEAFSVIEESRFQLERINKSEHTLEIITEKTQEIINKAQSGYADAFNTTQFLKFYQTYGGSSIGGAALDSWLMECEALLNATKERGEYIEKRHNRAEEENTRNKELLKQVSANKLNQTIFENLKNRVDEFDKWLSEYRTTIHDDARKDTLEAEKMSAVVAKRVERYKEVSNEIERFRVEAEDDLSAARDAVERAKGEELLNLYDDSKHMNETVTRAEDLAEKCNNSTQLYSQLIDQYEEEFAEPAAKHAEGLHLQAQEIGDSFKNTRLIAENPLKAANAYDEIFEAIRKSDKAANDADSAAKAASEKIGINQPQFDENSLEPIPDDYLLTVLQRTMNSTELVGENARSTLKYWDEAGLDKDREELAKRLEAVNEHVIDMTKRNGAIKNLWSKFDDQHDRTASVLNNAARGADERAQSAKKDAEEMQQAARELQADAEKLMNSTGQGIREEIEKIRSARTNLQHSKLRLEKVEGTTTSNKQRAEELQRKIALIRDKIEEAREKAQEIRLSLHSDERGLCKRSYISPAHPGPFNTFSIRFRPLHRVPDSTILITKTKSRRTLPSEYIAIEVKDKRIAAHWNIGGGKGKTTNGHAINYIPLNDRSTWYHIDLERIGNMVNLTVTLKETVDGGTRAKSAPVGVIVGQAEPSSDVVFNTVPGETRLSLGTDEETAKEIGLSTSKLLGVVGGLTVDDVQVPLWTFASTTEECEGANAPPQRGMRGNRFRDGFAQLEMSIPERTKSVITITFNAYSPSGMLYFRGSEQSGDFIAVMLQNGYIVFKVNLGGHSVAELKSKNTYADGREHVVKAIRNEAELHLQVDSDADRFNTIIPGENTAFNVDNDDHFVAGVPAGYKTDKFATHGLEWRGFVGCILQVKPSQITEFDLDHPKRSQRREPGCQIVEHKLVPSDRLVGFARPGFLLTQGVIINNNSTFGFAFRTREENGTLIFQSSKLATFRRRQRDSENNGKGYMAFYLFRGYLVLHFGKDASSRSAVVTFRSSSQYNDGQMHSVFMSREGKMIRLRVDDKEIGEPQTLSDESPVGTSYSQMLLGGFNDRSKPPSNEIPFEEPLIGCISDVFHNYKRIPLVPESHNALIGMCSLDNAVFSPPIDEMHDVESHQGHRKASKITVAQDEKRNYYVIGNEKAMNGSTDLMTCGAGYRSLLKDGKHATRFGISKSSHSRINFTPEYPNITDFKISFSLKTTQPEGMVWVWANYKNYTRYFFFNVLDGFATIEVKGHKNPRVLQANERRLNDDQWHDIVVEKHGKSLKIIVDELSPVEMTDCPSPKVMRRRMYVGGVISKHRSQFGLVTPGFDGCLKDFMMNGISYQLDGEFSRDLIPCAKPTKGAYIHDGGFAVFDGVQKSIKDGSRTILIDLEFRPIDNEGVILAILSNSNPEQARLTIELSTDKILVTMIHAPSKLEIRDAIPALKSFCDADWHSLQLRLQGNNMTLIVDKEANYVPIDLMSPAARDLMLNLPLNIGGVSAPVADRLSMNSLVGCYRNLHISTRPKYFESAQKLNKVAVDACPLTP</sequence>
<evidence type="ECO:0000256" key="7">
    <source>
        <dbReference type="ARBA" id="ARBA00023157"/>
    </source>
</evidence>
<dbReference type="InterPro" id="IPR008211">
    <property type="entry name" value="Laminin_N"/>
</dbReference>
<comment type="caution">
    <text evidence="11">Lacks conserved residue(s) required for the propagation of feature annotation.</text>
</comment>
<evidence type="ECO:0000259" key="14">
    <source>
        <dbReference type="PROSITE" id="PS50025"/>
    </source>
</evidence>
<dbReference type="PROSITE" id="PS51115">
    <property type="entry name" value="LAMININ_IVA"/>
    <property type="match status" value="2"/>
</dbReference>
<protein>
    <recommendedName>
        <fullName evidence="20">Laminin subunit alpha-2</fullName>
    </recommendedName>
</protein>
<feature type="domain" description="Laminin EGF-like" evidence="15">
    <location>
        <begin position="1546"/>
        <end position="1595"/>
    </location>
</feature>
<keyword evidence="6" id="KW-0084">Basement membrane</keyword>
<feature type="disulfide bond" evidence="11">
    <location>
        <begin position="1262"/>
        <end position="1271"/>
    </location>
</feature>
<feature type="disulfide bond" evidence="11">
    <location>
        <begin position="951"/>
        <end position="968"/>
    </location>
</feature>
<feature type="disulfide bond" evidence="11">
    <location>
        <begin position="1017"/>
        <end position="1026"/>
    </location>
</feature>
<feature type="domain" description="Laminin EGF-like" evidence="15">
    <location>
        <begin position="949"/>
        <end position="995"/>
    </location>
</feature>
<dbReference type="Pfam" id="PF00052">
    <property type="entry name" value="Laminin_B"/>
    <property type="match status" value="2"/>
</dbReference>
<dbReference type="EMBL" id="LIAE01010699">
    <property type="protein sequence ID" value="PAV56474.1"/>
    <property type="molecule type" value="Genomic_DNA"/>
</dbReference>
<keyword evidence="7 11" id="KW-1015">Disulfide bond</keyword>
<feature type="domain" description="Laminin EGF-like" evidence="15">
    <location>
        <begin position="996"/>
        <end position="1043"/>
    </location>
</feature>
<feature type="disulfide bond" evidence="11">
    <location>
        <begin position="1565"/>
        <end position="1574"/>
    </location>
</feature>
<dbReference type="InterPro" id="IPR050440">
    <property type="entry name" value="Laminin/Netrin_ECM"/>
</dbReference>
<dbReference type="FunFam" id="2.10.25.10:FF:000904">
    <property type="entry name" value="LAMinin related. See also lmb"/>
    <property type="match status" value="1"/>
</dbReference>
<feature type="coiled-coil region" evidence="12">
    <location>
        <begin position="2263"/>
        <end position="2290"/>
    </location>
</feature>
<dbReference type="InterPro" id="IPR013320">
    <property type="entry name" value="ConA-like_dom_sf"/>
</dbReference>
<dbReference type="PANTHER" id="PTHR10574">
    <property type="entry name" value="NETRIN/LAMININ-RELATED"/>
    <property type="match status" value="1"/>
</dbReference>
<dbReference type="FunFam" id="2.10.25.10:FF:000074">
    <property type="entry name" value="Laminin subunit alpha"/>
    <property type="match status" value="2"/>
</dbReference>
<feature type="domain" description="Laminin EGF-like" evidence="15">
    <location>
        <begin position="1044"/>
        <end position="1093"/>
    </location>
</feature>
<dbReference type="InterPro" id="IPR000034">
    <property type="entry name" value="Laminin_IV"/>
</dbReference>
<evidence type="ECO:0000256" key="2">
    <source>
        <dbReference type="ARBA" id="ARBA00022525"/>
    </source>
</evidence>
<evidence type="ECO:0000256" key="3">
    <source>
        <dbReference type="ARBA" id="ARBA00022530"/>
    </source>
</evidence>
<evidence type="ECO:0000256" key="13">
    <source>
        <dbReference type="SAM" id="SignalP"/>
    </source>
</evidence>
<dbReference type="CDD" id="cd00055">
    <property type="entry name" value="EGF_Lam"/>
    <property type="match status" value="16"/>
</dbReference>
<gene>
    <name evidence="18" type="ORF">WR25_00196</name>
</gene>
<dbReference type="Pfam" id="PF00055">
    <property type="entry name" value="Laminin_N"/>
    <property type="match status" value="1"/>
</dbReference>
<evidence type="ECO:0000259" key="17">
    <source>
        <dbReference type="PROSITE" id="PS51117"/>
    </source>
</evidence>
<keyword evidence="5" id="KW-0677">Repeat</keyword>
<feature type="disulfide bond" evidence="11">
    <location>
        <begin position="799"/>
        <end position="808"/>
    </location>
</feature>
<feature type="disulfide bond" evidence="11">
    <location>
        <begin position="1653"/>
        <end position="1665"/>
    </location>
</feature>
<dbReference type="FunFam" id="2.10.25.10:FF:000580">
    <property type="entry name" value="Wing blister, isoform B"/>
    <property type="match status" value="1"/>
</dbReference>
<feature type="domain" description="Laminin EGF-like" evidence="15">
    <location>
        <begin position="1094"/>
        <end position="1141"/>
    </location>
</feature>
<keyword evidence="3" id="KW-0272">Extracellular matrix</keyword>
<comment type="caution">
    <text evidence="18">The sequence shown here is derived from an EMBL/GenBank/DDBJ whole genome shotgun (WGS) entry which is preliminary data.</text>
</comment>
<keyword evidence="9 11" id="KW-0424">Laminin EGF-like domain</keyword>
<dbReference type="PROSITE" id="PS01248">
    <property type="entry name" value="EGF_LAM_1"/>
    <property type="match status" value="5"/>
</dbReference>
<feature type="domain" description="Laminin EGF-like" evidence="15">
    <location>
        <begin position="780"/>
        <end position="830"/>
    </location>
</feature>
<dbReference type="PROSITE" id="PS51117">
    <property type="entry name" value="LAMININ_NTER"/>
    <property type="match status" value="1"/>
</dbReference>
<evidence type="ECO:0000313" key="18">
    <source>
        <dbReference type="EMBL" id="PAV56474.1"/>
    </source>
</evidence>
<feature type="domain" description="Laminin IV type A" evidence="16">
    <location>
        <begin position="556"/>
        <end position="746"/>
    </location>
</feature>
<feature type="disulfide bond" evidence="11">
    <location>
        <begin position="1210"/>
        <end position="1219"/>
    </location>
</feature>
<dbReference type="Proteomes" id="UP000218231">
    <property type="component" value="Unassembled WGS sequence"/>
</dbReference>
<dbReference type="FunFam" id="2.10.25.10:FF:000209">
    <property type="entry name" value="Laminin subunit alpha 5"/>
    <property type="match status" value="1"/>
</dbReference>
<feature type="domain" description="Laminin N-terminal" evidence="17">
    <location>
        <begin position="46"/>
        <end position="303"/>
    </location>
</feature>
<evidence type="ECO:0000256" key="9">
    <source>
        <dbReference type="ARBA" id="ARBA00023292"/>
    </source>
</evidence>
<feature type="disulfide bond" evidence="11">
    <location>
        <begin position="1115"/>
        <end position="1124"/>
    </location>
</feature>
<evidence type="ECO:0000256" key="6">
    <source>
        <dbReference type="ARBA" id="ARBA00022869"/>
    </source>
</evidence>
<feature type="disulfide bond" evidence="11">
    <location>
        <begin position="949"/>
        <end position="961"/>
    </location>
</feature>
<keyword evidence="2" id="KW-0964">Secreted</keyword>
<dbReference type="SMART" id="SM00181">
    <property type="entry name" value="EGF"/>
    <property type="match status" value="10"/>
</dbReference>
<feature type="disulfide bond" evidence="11">
    <location>
        <begin position="506"/>
        <end position="515"/>
    </location>
</feature>
<feature type="disulfide bond" evidence="10">
    <location>
        <begin position="2649"/>
        <end position="2676"/>
    </location>
</feature>
<dbReference type="GO" id="GO:0009887">
    <property type="term" value="P:animal organ morphogenesis"/>
    <property type="evidence" value="ECO:0007669"/>
    <property type="project" value="TreeGrafter"/>
</dbReference>
<feature type="domain" description="Laminin G" evidence="14">
    <location>
        <begin position="3122"/>
        <end position="3304"/>
    </location>
</feature>
<dbReference type="PROSITE" id="PS50027">
    <property type="entry name" value="EGF_LAM_2"/>
    <property type="match status" value="11"/>
</dbReference>
<evidence type="ECO:0000256" key="5">
    <source>
        <dbReference type="ARBA" id="ARBA00022737"/>
    </source>
</evidence>
<evidence type="ECO:0000256" key="12">
    <source>
        <dbReference type="SAM" id="Coils"/>
    </source>
</evidence>
<feature type="disulfide bond" evidence="11">
    <location>
        <begin position="1094"/>
        <end position="1106"/>
    </location>
</feature>
<dbReference type="InterPro" id="IPR000742">
    <property type="entry name" value="EGF"/>
</dbReference>
<dbReference type="SUPFAM" id="SSF57196">
    <property type="entry name" value="EGF/Laminin"/>
    <property type="match status" value="13"/>
</dbReference>
<organism evidence="18 19">
    <name type="scientific">Diploscapter pachys</name>
    <dbReference type="NCBI Taxonomy" id="2018661"/>
    <lineage>
        <taxon>Eukaryota</taxon>
        <taxon>Metazoa</taxon>
        <taxon>Ecdysozoa</taxon>
        <taxon>Nematoda</taxon>
        <taxon>Chromadorea</taxon>
        <taxon>Rhabditida</taxon>
        <taxon>Rhabditina</taxon>
        <taxon>Rhabditomorpha</taxon>
        <taxon>Rhabditoidea</taxon>
        <taxon>Rhabditidae</taxon>
        <taxon>Diploscapter</taxon>
    </lineage>
</organism>
<accession>A0A2A2J4D6</accession>
<evidence type="ECO:0000259" key="15">
    <source>
        <dbReference type="PROSITE" id="PS50027"/>
    </source>
</evidence>
<keyword evidence="8" id="KW-0325">Glycoprotein</keyword>